<evidence type="ECO:0000313" key="1">
    <source>
        <dbReference type="EMBL" id="MBU3843505.1"/>
    </source>
</evidence>
<dbReference type="AlphaFoldDB" id="A0A948WX63"/>
<dbReference type="Proteomes" id="UP000733611">
    <property type="component" value="Unassembled WGS sequence"/>
</dbReference>
<comment type="caution">
    <text evidence="1">The sequence shown here is derived from an EMBL/GenBank/DDBJ whole genome shotgun (WGS) entry which is preliminary data.</text>
</comment>
<reference evidence="1" key="2">
    <citation type="submission" date="2021-04" db="EMBL/GenBank/DDBJ databases">
        <authorList>
            <person name="Gilroy R."/>
        </authorList>
    </citation>
    <scope>NUCLEOTIDE SEQUENCE</scope>
    <source>
        <strain evidence="1">378</strain>
    </source>
</reference>
<accession>A0A948WX63</accession>
<gene>
    <name evidence="1" type="ORF">H9847_01330</name>
</gene>
<protein>
    <submittedName>
        <fullName evidence="1">Uncharacterized protein</fullName>
    </submittedName>
</protein>
<sequence length="80" mass="9108">MIFTRSYSTLLAALGLPKKALQKTVDIYRQAVEFFITVMLLEWGTTFTSTMNQQDFLTAAEKLCVPSKKRDTVVHDFTEA</sequence>
<reference evidence="1" key="1">
    <citation type="journal article" date="2021" name="PeerJ">
        <title>Extensive microbial diversity within the chicken gut microbiome revealed by metagenomics and culture.</title>
        <authorList>
            <person name="Gilroy R."/>
            <person name="Ravi A."/>
            <person name="Getino M."/>
            <person name="Pursley I."/>
            <person name="Horton D.L."/>
            <person name="Alikhan N.F."/>
            <person name="Baker D."/>
            <person name="Gharbi K."/>
            <person name="Hall N."/>
            <person name="Watson M."/>
            <person name="Adriaenssens E.M."/>
            <person name="Foster-Nyarko E."/>
            <person name="Jarju S."/>
            <person name="Secka A."/>
            <person name="Antonio M."/>
            <person name="Oren A."/>
            <person name="Chaudhuri R.R."/>
            <person name="La Ragione R."/>
            <person name="Hildebrand F."/>
            <person name="Pallen M.J."/>
        </authorList>
    </citation>
    <scope>NUCLEOTIDE SEQUENCE</scope>
    <source>
        <strain evidence="1">378</strain>
    </source>
</reference>
<name>A0A948WX63_9GAMM</name>
<feature type="non-terminal residue" evidence="1">
    <location>
        <position position="80"/>
    </location>
</feature>
<organism evidence="1 2">
    <name type="scientific">Candidatus Anaerobiospirillum pullicola</name>
    <dbReference type="NCBI Taxonomy" id="2838451"/>
    <lineage>
        <taxon>Bacteria</taxon>
        <taxon>Pseudomonadati</taxon>
        <taxon>Pseudomonadota</taxon>
        <taxon>Gammaproteobacteria</taxon>
        <taxon>Aeromonadales</taxon>
        <taxon>Succinivibrionaceae</taxon>
        <taxon>Anaerobiospirillum</taxon>
    </lineage>
</organism>
<evidence type="ECO:0000313" key="2">
    <source>
        <dbReference type="Proteomes" id="UP000733611"/>
    </source>
</evidence>
<proteinExistence type="predicted"/>
<dbReference type="EMBL" id="JAHLFE010000021">
    <property type="protein sequence ID" value="MBU3843505.1"/>
    <property type="molecule type" value="Genomic_DNA"/>
</dbReference>